<accession>A0ABN8Q6A4</accession>
<feature type="region of interest" description="Disordered" evidence="1">
    <location>
        <begin position="115"/>
        <end position="151"/>
    </location>
</feature>
<protein>
    <submittedName>
        <fullName evidence="2">Uncharacterized protein</fullName>
    </submittedName>
</protein>
<feature type="compositionally biased region" description="Low complexity" evidence="1">
    <location>
        <begin position="132"/>
        <end position="147"/>
    </location>
</feature>
<sequence>MGNCFAICFEKKETFSDTCLGEKSEKSLSTADIRSEKSEKVRNSMPRVQSKVWRRKKNPRVAPLIRSTRRSNDDSIGDTNSSKLTLQGSCTHFLDPVSGSSESIIKSISNSSRSREGKLSSVRSASYEDSSRTSSVSNSVQSTSLSVKIEQPEGKTQGRLIIVQPCSSLTPSSYDSLSSENFPNWIYPGKVRSLSDSNSFGSWSVSLGQFDDYSEEESAPVHPYDP</sequence>
<comment type="caution">
    <text evidence="2">The sequence shown here is derived from an EMBL/GenBank/DDBJ whole genome shotgun (WGS) entry which is preliminary data.</text>
</comment>
<proteinExistence type="predicted"/>
<name>A0ABN8Q6A4_9CNID</name>
<dbReference type="EMBL" id="CALNXK010000101">
    <property type="protein sequence ID" value="CAH3155452.1"/>
    <property type="molecule type" value="Genomic_DNA"/>
</dbReference>
<feature type="compositionally biased region" description="Basic and acidic residues" evidence="1">
    <location>
        <begin position="33"/>
        <end position="42"/>
    </location>
</feature>
<reference evidence="2 3" key="1">
    <citation type="submission" date="2022-05" db="EMBL/GenBank/DDBJ databases">
        <authorList>
            <consortium name="Genoscope - CEA"/>
            <person name="William W."/>
        </authorList>
    </citation>
    <scope>NUCLEOTIDE SEQUENCE [LARGE SCALE GENOMIC DNA]</scope>
</reference>
<keyword evidence="3" id="KW-1185">Reference proteome</keyword>
<evidence type="ECO:0000313" key="2">
    <source>
        <dbReference type="EMBL" id="CAH3155452.1"/>
    </source>
</evidence>
<organism evidence="2 3">
    <name type="scientific">Porites lobata</name>
    <dbReference type="NCBI Taxonomy" id="104759"/>
    <lineage>
        <taxon>Eukaryota</taxon>
        <taxon>Metazoa</taxon>
        <taxon>Cnidaria</taxon>
        <taxon>Anthozoa</taxon>
        <taxon>Hexacorallia</taxon>
        <taxon>Scleractinia</taxon>
        <taxon>Fungiina</taxon>
        <taxon>Poritidae</taxon>
        <taxon>Porites</taxon>
    </lineage>
</organism>
<feature type="region of interest" description="Disordered" evidence="1">
    <location>
        <begin position="22"/>
        <end position="81"/>
    </location>
</feature>
<gene>
    <name evidence="2" type="ORF">PLOB_00001556</name>
</gene>
<evidence type="ECO:0000256" key="1">
    <source>
        <dbReference type="SAM" id="MobiDB-lite"/>
    </source>
</evidence>
<evidence type="ECO:0000313" key="3">
    <source>
        <dbReference type="Proteomes" id="UP001159405"/>
    </source>
</evidence>
<dbReference type="Proteomes" id="UP001159405">
    <property type="component" value="Unassembled WGS sequence"/>
</dbReference>